<organism evidence="5 6">
    <name type="scientific">Coemansia erecta</name>
    <dbReference type="NCBI Taxonomy" id="147472"/>
    <lineage>
        <taxon>Eukaryota</taxon>
        <taxon>Fungi</taxon>
        <taxon>Fungi incertae sedis</taxon>
        <taxon>Zoopagomycota</taxon>
        <taxon>Kickxellomycotina</taxon>
        <taxon>Kickxellomycetes</taxon>
        <taxon>Kickxellales</taxon>
        <taxon>Kickxellaceae</taxon>
        <taxon>Coemansia</taxon>
    </lineage>
</organism>
<dbReference type="GO" id="GO:0043625">
    <property type="term" value="C:delta DNA polymerase complex"/>
    <property type="evidence" value="ECO:0007669"/>
    <property type="project" value="TreeGrafter"/>
</dbReference>
<dbReference type="GO" id="GO:0006271">
    <property type="term" value="P:DNA strand elongation involved in DNA replication"/>
    <property type="evidence" value="ECO:0007669"/>
    <property type="project" value="TreeGrafter"/>
</dbReference>
<evidence type="ECO:0000313" key="6">
    <source>
        <dbReference type="Proteomes" id="UP001149813"/>
    </source>
</evidence>
<dbReference type="AlphaFoldDB" id="A0A9W7XZE2"/>
<dbReference type="InterPro" id="IPR024826">
    <property type="entry name" value="DNA_pol_delta/II_ssu"/>
</dbReference>
<evidence type="ECO:0000313" key="5">
    <source>
        <dbReference type="EMBL" id="KAJ1721732.1"/>
    </source>
</evidence>
<dbReference type="Proteomes" id="UP001149813">
    <property type="component" value="Unassembled WGS sequence"/>
</dbReference>
<dbReference type="InterPro" id="IPR040663">
    <property type="entry name" value="DNA_pol_D_N"/>
</dbReference>
<dbReference type="EMBL" id="JANBOJ010000152">
    <property type="protein sequence ID" value="KAJ1721732.1"/>
    <property type="molecule type" value="Genomic_DNA"/>
</dbReference>
<keyword evidence="2" id="KW-0235">DNA replication</keyword>
<dbReference type="Pfam" id="PF18018">
    <property type="entry name" value="DNA_pol_D_N"/>
    <property type="match status" value="1"/>
</dbReference>
<accession>A0A9W7XZE2</accession>
<dbReference type="PANTHER" id="PTHR10416:SF0">
    <property type="entry name" value="DNA POLYMERASE DELTA SUBUNIT 2"/>
    <property type="match status" value="1"/>
</dbReference>
<gene>
    <name evidence="5" type="primary">cdc1</name>
    <name evidence="5" type="ORF">LPJ53_003768</name>
</gene>
<name>A0A9W7XZE2_9FUNG</name>
<evidence type="ECO:0000256" key="1">
    <source>
        <dbReference type="ARBA" id="ARBA00006035"/>
    </source>
</evidence>
<feature type="domain" description="DNA polymerase delta subunit OB-fold" evidence="4">
    <location>
        <begin position="37"/>
        <end position="165"/>
    </location>
</feature>
<sequence length="438" mass="47488">MMSVDSSSVTQLARATIGTSNSEQTEFCTGRRTYTHQFDELYAQRLSALKPAVEQAAAQRWSKVKPTASVLNVDGSRATYVVGTLFIDSGNKPSTLHQVENERWITDAHGTQYREAEDALVYLEDESGRIRLTGDRIPSMALASGIVAGVLGVETEKGDFEVADVCFAGMAPQKMRPVFGEDRFVVLVSGLGATPEQPVTLAMQLLAEALCGTLGASEMQAKMARVAQVVLVGDTIHVPPAPLGHADDARANDRAAVARLASQVDDYLADIAACMPLVVMPGARDPADTSLPQQPLPRGLFPRCAQYSGFSTMTNPTTMQLDGLQLLGSSGQNIEDLSRYSGEPAGKLAVASLRWRHLAPTAPDTLWCYPFTTHDPFVLTSSPHVYFIGNQNRHEALWVQGEDGQETRVVMIPRFCDTSQVVLLNMRTLECSTLDILS</sequence>
<dbReference type="GO" id="GO:0003677">
    <property type="term" value="F:DNA binding"/>
    <property type="evidence" value="ECO:0007669"/>
    <property type="project" value="InterPro"/>
</dbReference>
<comment type="similarity">
    <text evidence="1">Belongs to the DNA polymerase delta/II small subunit family.</text>
</comment>
<comment type="caution">
    <text evidence="5">The sequence shown here is derived from an EMBL/GenBank/DDBJ whole genome shotgun (WGS) entry which is preliminary data.</text>
</comment>
<reference evidence="5" key="1">
    <citation type="submission" date="2022-07" db="EMBL/GenBank/DDBJ databases">
        <title>Phylogenomic reconstructions and comparative analyses of Kickxellomycotina fungi.</title>
        <authorList>
            <person name="Reynolds N.K."/>
            <person name="Stajich J.E."/>
            <person name="Barry K."/>
            <person name="Grigoriev I.V."/>
            <person name="Crous P."/>
            <person name="Smith M.E."/>
        </authorList>
    </citation>
    <scope>NUCLEOTIDE SEQUENCE</scope>
    <source>
        <strain evidence="5">NBRC 32514</strain>
    </source>
</reference>
<dbReference type="Gene3D" id="3.60.21.50">
    <property type="match status" value="1"/>
</dbReference>
<dbReference type="OrthoDB" id="3763at2759"/>
<keyword evidence="6" id="KW-1185">Reference proteome</keyword>
<protein>
    <submittedName>
        <fullName evidence="5">DNA polymerase delta small subunit Cdc1</fullName>
    </submittedName>
</protein>
<evidence type="ECO:0000259" key="3">
    <source>
        <dbReference type="Pfam" id="PF04042"/>
    </source>
</evidence>
<dbReference type="InterPro" id="IPR007185">
    <property type="entry name" value="DNA_pol_a/d/e_bsu"/>
</dbReference>
<proteinExistence type="inferred from homology"/>
<feature type="domain" description="DNA polymerase alpha/delta/epsilon subunit B" evidence="3">
    <location>
        <begin position="185"/>
        <end position="394"/>
    </location>
</feature>
<dbReference type="Pfam" id="PF04042">
    <property type="entry name" value="DNA_pol_E_B"/>
    <property type="match status" value="1"/>
</dbReference>
<evidence type="ECO:0000256" key="2">
    <source>
        <dbReference type="ARBA" id="ARBA00022705"/>
    </source>
</evidence>
<dbReference type="PANTHER" id="PTHR10416">
    <property type="entry name" value="DNA POLYMERASE DELTA SUBUNIT 2"/>
    <property type="match status" value="1"/>
</dbReference>
<evidence type="ECO:0000259" key="4">
    <source>
        <dbReference type="Pfam" id="PF18018"/>
    </source>
</evidence>